<dbReference type="EMBL" id="JAMZEC010000001">
    <property type="protein sequence ID" value="MCP2351863.1"/>
    <property type="molecule type" value="Genomic_DNA"/>
</dbReference>
<feature type="transmembrane region" description="Helical" evidence="1">
    <location>
        <begin position="213"/>
        <end position="236"/>
    </location>
</feature>
<keyword evidence="1" id="KW-1133">Transmembrane helix</keyword>
<feature type="transmembrane region" description="Helical" evidence="1">
    <location>
        <begin position="146"/>
        <end position="164"/>
    </location>
</feature>
<name>A0ABT1KCX0_9ACTN</name>
<reference evidence="2 3" key="1">
    <citation type="submission" date="2022-06" db="EMBL/GenBank/DDBJ databases">
        <title>Sequencing the genomes of 1000 actinobacteria strains.</title>
        <authorList>
            <person name="Klenk H.-P."/>
        </authorList>
    </citation>
    <scope>NUCLEOTIDE SEQUENCE [LARGE SCALE GENOMIC DNA]</scope>
    <source>
        <strain evidence="2 3">DSM 44170</strain>
    </source>
</reference>
<sequence length="267" mass="27304">MSGLAARVALACYPPWFRERYGQELAALVEDVGGGPRVLLDLAGGATRAWLRPALAGAPEARLRRRLQATLATTWVAWCAGISSVPLLDRLLLDPPPPGTPHAVRVLVSAAWWLALAGCAVAGAGALQLTLRVLVPARDRRLVRPLLPAALLVGVEVAGALLLGQAHRPLAGFLAGLLAWVIGLGAMVLAVAIGPVVTLRRARPAAAVMRPSILPAVAVTVLLGAVAMVDGVAAALAGRTPLTLAGVAIGVGAASCSAISVTRTLRH</sequence>
<comment type="caution">
    <text evidence="2">The sequence shown here is derived from an EMBL/GenBank/DDBJ whole genome shotgun (WGS) entry which is preliminary data.</text>
</comment>
<feature type="transmembrane region" description="Helical" evidence="1">
    <location>
        <begin position="170"/>
        <end position="193"/>
    </location>
</feature>
<dbReference type="RefSeq" id="WP_253778577.1">
    <property type="nucleotide sequence ID" value="NZ_BAAAVE010000011.1"/>
</dbReference>
<dbReference type="Proteomes" id="UP001320766">
    <property type="component" value="Unassembled WGS sequence"/>
</dbReference>
<evidence type="ECO:0000256" key="1">
    <source>
        <dbReference type="SAM" id="Phobius"/>
    </source>
</evidence>
<feature type="transmembrane region" description="Helical" evidence="1">
    <location>
        <begin position="242"/>
        <end position="261"/>
    </location>
</feature>
<organism evidence="2 3">
    <name type="scientific">Nonomuraea roseoviolacea subsp. carminata</name>
    <dbReference type="NCBI Taxonomy" id="160689"/>
    <lineage>
        <taxon>Bacteria</taxon>
        <taxon>Bacillati</taxon>
        <taxon>Actinomycetota</taxon>
        <taxon>Actinomycetes</taxon>
        <taxon>Streptosporangiales</taxon>
        <taxon>Streptosporangiaceae</taxon>
        <taxon>Nonomuraea</taxon>
    </lineage>
</organism>
<evidence type="ECO:0000313" key="2">
    <source>
        <dbReference type="EMBL" id="MCP2351863.1"/>
    </source>
</evidence>
<evidence type="ECO:0000313" key="3">
    <source>
        <dbReference type="Proteomes" id="UP001320766"/>
    </source>
</evidence>
<feature type="transmembrane region" description="Helical" evidence="1">
    <location>
        <begin position="69"/>
        <end position="88"/>
    </location>
</feature>
<gene>
    <name evidence="2" type="ORF">HD595_007985</name>
</gene>
<keyword evidence="1" id="KW-0812">Transmembrane</keyword>
<accession>A0ABT1KCX0</accession>
<keyword evidence="1" id="KW-0472">Membrane</keyword>
<protein>
    <recommendedName>
        <fullName evidence="4">Integral membrane protein</fullName>
    </recommendedName>
</protein>
<proteinExistence type="predicted"/>
<feature type="transmembrane region" description="Helical" evidence="1">
    <location>
        <begin position="110"/>
        <end position="134"/>
    </location>
</feature>
<keyword evidence="3" id="KW-1185">Reference proteome</keyword>
<evidence type="ECO:0008006" key="4">
    <source>
        <dbReference type="Google" id="ProtNLM"/>
    </source>
</evidence>